<dbReference type="EMBL" id="GAIX01011423">
    <property type="protein sequence ID" value="JAA81137.1"/>
    <property type="molecule type" value="Transcribed_RNA"/>
</dbReference>
<protein>
    <submittedName>
        <fullName evidence="2">Uncharacterized protein</fullName>
    </submittedName>
</protein>
<feature type="region of interest" description="Disordered" evidence="1">
    <location>
        <begin position="43"/>
        <end position="70"/>
    </location>
</feature>
<feature type="compositionally biased region" description="Polar residues" evidence="1">
    <location>
        <begin position="53"/>
        <end position="70"/>
    </location>
</feature>
<evidence type="ECO:0000313" key="2">
    <source>
        <dbReference type="EMBL" id="JAA81137.1"/>
    </source>
</evidence>
<organism evidence="2">
    <name type="scientific">Pararge aegeria</name>
    <name type="common">speckled wood butterfly</name>
    <dbReference type="NCBI Taxonomy" id="116150"/>
    <lineage>
        <taxon>Eukaryota</taxon>
        <taxon>Metazoa</taxon>
        <taxon>Ecdysozoa</taxon>
        <taxon>Arthropoda</taxon>
        <taxon>Hexapoda</taxon>
        <taxon>Insecta</taxon>
        <taxon>Pterygota</taxon>
        <taxon>Neoptera</taxon>
        <taxon>Endopterygota</taxon>
        <taxon>Lepidoptera</taxon>
        <taxon>Glossata</taxon>
        <taxon>Ditrysia</taxon>
        <taxon>Papilionoidea</taxon>
        <taxon>Nymphalidae</taxon>
        <taxon>Satyrinae</taxon>
        <taxon>Satyrini</taxon>
        <taxon>Parargina</taxon>
        <taxon>Pararge</taxon>
    </lineage>
</organism>
<name>S4PTU6_9NEOP</name>
<feature type="non-terminal residue" evidence="2">
    <location>
        <position position="70"/>
    </location>
</feature>
<reference evidence="2" key="2">
    <citation type="submission" date="2013-05" db="EMBL/GenBank/DDBJ databases">
        <authorList>
            <person name="Carter J.-M."/>
            <person name="Baker S.C."/>
            <person name="Pink R."/>
            <person name="Carter D.R.F."/>
            <person name="Collins A."/>
            <person name="Tomlin J."/>
            <person name="Gibbs M."/>
            <person name="Breuker C.J."/>
        </authorList>
    </citation>
    <scope>NUCLEOTIDE SEQUENCE</scope>
    <source>
        <tissue evidence="2">Ovary</tissue>
    </source>
</reference>
<feature type="non-terminal residue" evidence="2">
    <location>
        <position position="1"/>
    </location>
</feature>
<sequence length="70" mass="8029">ITAEDLANELLWLRIDQNYLMAEKNKIRERELAESIASSSEEYLRQVGDWSPAESSDTTKNSSRRTSPQV</sequence>
<proteinExistence type="predicted"/>
<dbReference type="AlphaFoldDB" id="S4PTU6"/>
<evidence type="ECO:0000256" key="1">
    <source>
        <dbReference type="SAM" id="MobiDB-lite"/>
    </source>
</evidence>
<reference evidence="2" key="1">
    <citation type="journal article" date="2013" name="BMC Genomics">
        <title>Unscrambling butterfly oogenesis.</title>
        <authorList>
            <person name="Carter J.M."/>
            <person name="Baker S.C."/>
            <person name="Pink R."/>
            <person name="Carter D.R."/>
            <person name="Collins A."/>
            <person name="Tomlin J."/>
            <person name="Gibbs M."/>
            <person name="Breuker C.J."/>
        </authorList>
    </citation>
    <scope>NUCLEOTIDE SEQUENCE</scope>
    <source>
        <tissue evidence="2">Ovary</tissue>
    </source>
</reference>
<accession>S4PTU6</accession>